<dbReference type="Proteomes" id="UP001295469">
    <property type="component" value="Chromosome A09"/>
</dbReference>
<proteinExistence type="predicted"/>
<evidence type="ECO:0000313" key="1">
    <source>
        <dbReference type="EMBL" id="CAF2052406.1"/>
    </source>
</evidence>
<gene>
    <name evidence="1" type="ORF">DARMORV10_A09P68950.1</name>
</gene>
<protein>
    <submittedName>
        <fullName evidence="1">(rape) hypothetical protein</fullName>
    </submittedName>
</protein>
<reference evidence="1" key="1">
    <citation type="submission" date="2021-01" db="EMBL/GenBank/DDBJ databases">
        <authorList>
            <consortium name="Genoscope - CEA"/>
            <person name="William W."/>
        </authorList>
    </citation>
    <scope>NUCLEOTIDE SEQUENCE</scope>
</reference>
<dbReference type="AlphaFoldDB" id="A0A816PW51"/>
<organism evidence="1">
    <name type="scientific">Brassica napus</name>
    <name type="common">Rape</name>
    <dbReference type="NCBI Taxonomy" id="3708"/>
    <lineage>
        <taxon>Eukaryota</taxon>
        <taxon>Viridiplantae</taxon>
        <taxon>Streptophyta</taxon>
        <taxon>Embryophyta</taxon>
        <taxon>Tracheophyta</taxon>
        <taxon>Spermatophyta</taxon>
        <taxon>Magnoliopsida</taxon>
        <taxon>eudicotyledons</taxon>
        <taxon>Gunneridae</taxon>
        <taxon>Pentapetalae</taxon>
        <taxon>rosids</taxon>
        <taxon>malvids</taxon>
        <taxon>Brassicales</taxon>
        <taxon>Brassicaceae</taxon>
        <taxon>Brassiceae</taxon>
        <taxon>Brassica</taxon>
    </lineage>
</organism>
<accession>A0A816PW51</accession>
<sequence length="50" mass="6410">MSLSLIMHGFLRVARFTHFRFPFSWLFFRIFESLYQYYLCILKKQFFIRY</sequence>
<dbReference type="EMBL" id="HG994363">
    <property type="protein sequence ID" value="CAF2052406.1"/>
    <property type="molecule type" value="Genomic_DNA"/>
</dbReference>
<name>A0A816PW51_BRANA</name>